<keyword evidence="1" id="KW-1133">Transmembrane helix</keyword>
<evidence type="ECO:0000313" key="2">
    <source>
        <dbReference type="EMBL" id="CAI2380036.1"/>
    </source>
</evidence>
<evidence type="ECO:0000256" key="1">
    <source>
        <dbReference type="SAM" id="Phobius"/>
    </source>
</evidence>
<evidence type="ECO:0000313" key="3">
    <source>
        <dbReference type="Proteomes" id="UP001295684"/>
    </source>
</evidence>
<proteinExistence type="predicted"/>
<accession>A0AAD1XVJ3</accession>
<keyword evidence="3" id="KW-1185">Reference proteome</keyword>
<organism evidence="2 3">
    <name type="scientific">Euplotes crassus</name>
    <dbReference type="NCBI Taxonomy" id="5936"/>
    <lineage>
        <taxon>Eukaryota</taxon>
        <taxon>Sar</taxon>
        <taxon>Alveolata</taxon>
        <taxon>Ciliophora</taxon>
        <taxon>Intramacronucleata</taxon>
        <taxon>Spirotrichea</taxon>
        <taxon>Hypotrichia</taxon>
        <taxon>Euplotida</taxon>
        <taxon>Euplotidae</taxon>
        <taxon>Moneuplotes</taxon>
    </lineage>
</organism>
<comment type="caution">
    <text evidence="2">The sequence shown here is derived from an EMBL/GenBank/DDBJ whole genome shotgun (WGS) entry which is preliminary data.</text>
</comment>
<feature type="transmembrane region" description="Helical" evidence="1">
    <location>
        <begin position="74"/>
        <end position="93"/>
    </location>
</feature>
<reference evidence="2" key="1">
    <citation type="submission" date="2023-07" db="EMBL/GenBank/DDBJ databases">
        <authorList>
            <consortium name="AG Swart"/>
            <person name="Singh M."/>
            <person name="Singh A."/>
            <person name="Seah K."/>
            <person name="Emmerich C."/>
        </authorList>
    </citation>
    <scope>NUCLEOTIDE SEQUENCE</scope>
    <source>
        <strain evidence="2">DP1</strain>
    </source>
</reference>
<protein>
    <submittedName>
        <fullName evidence="2">Uncharacterized protein</fullName>
    </submittedName>
</protein>
<dbReference type="Proteomes" id="UP001295684">
    <property type="component" value="Unassembled WGS sequence"/>
</dbReference>
<dbReference type="EMBL" id="CAMPGE010021941">
    <property type="protein sequence ID" value="CAI2380036.1"/>
    <property type="molecule type" value="Genomic_DNA"/>
</dbReference>
<feature type="transmembrane region" description="Helical" evidence="1">
    <location>
        <begin position="43"/>
        <end position="62"/>
    </location>
</feature>
<feature type="transmembrane region" description="Helical" evidence="1">
    <location>
        <begin position="105"/>
        <end position="126"/>
    </location>
</feature>
<name>A0AAD1XVJ3_EUPCR</name>
<keyword evidence="1" id="KW-0472">Membrane</keyword>
<dbReference type="AlphaFoldDB" id="A0AAD1XVJ3"/>
<sequence>MEKGKYPQHKDPQNLSSLGERMMPQRIHTGAVYQKETNLQFRIHWALIFNIIMLIVDTWYFAQESPYFFKHSGSLFKAFLLVHHSLIGLNIIWHFMKDCDLLNKVILALSYTTFVFAAFSLLYTIAAINMEQDTLFEAIISLIFVNVPGALLGWSAWLLVKEHLNRDDIHTIAYTVPEQPMTQTTQLKAPQISKIPAGYVPVIINENGVAQIIENLA</sequence>
<gene>
    <name evidence="2" type="ORF">ECRASSUSDP1_LOCUS21462</name>
</gene>
<keyword evidence="1" id="KW-0812">Transmembrane</keyword>
<feature type="transmembrane region" description="Helical" evidence="1">
    <location>
        <begin position="138"/>
        <end position="160"/>
    </location>
</feature>